<keyword evidence="6" id="KW-1185">Reference proteome</keyword>
<evidence type="ECO:0000256" key="3">
    <source>
        <dbReference type="SAM" id="SignalP"/>
    </source>
</evidence>
<organism evidence="5 6">
    <name type="scientific">Terriglobus saanensis (strain ATCC BAA-1853 / DSM 23119 / SP1PR4)</name>
    <dbReference type="NCBI Taxonomy" id="401053"/>
    <lineage>
        <taxon>Bacteria</taxon>
        <taxon>Pseudomonadati</taxon>
        <taxon>Acidobacteriota</taxon>
        <taxon>Terriglobia</taxon>
        <taxon>Terriglobales</taxon>
        <taxon>Acidobacteriaceae</taxon>
        <taxon>Terriglobus</taxon>
    </lineage>
</organism>
<dbReference type="PANTHER" id="PTHR43695">
    <property type="entry name" value="PUTATIVE (AFU_ORTHOLOGUE AFUA_2G17250)-RELATED"/>
    <property type="match status" value="1"/>
</dbReference>
<dbReference type="InterPro" id="IPR036514">
    <property type="entry name" value="SGNH_hydro_sf"/>
</dbReference>
<dbReference type="EMBL" id="CP002467">
    <property type="protein sequence ID" value="ADV82523.1"/>
    <property type="molecule type" value="Genomic_DNA"/>
</dbReference>
<dbReference type="Proteomes" id="UP000006844">
    <property type="component" value="Chromosome"/>
</dbReference>
<evidence type="ECO:0000313" key="6">
    <source>
        <dbReference type="Proteomes" id="UP000006844"/>
    </source>
</evidence>
<dbReference type="STRING" id="401053.AciPR4_1716"/>
<accession>E8V432</accession>
<dbReference type="InterPro" id="IPR013830">
    <property type="entry name" value="SGNH_hydro"/>
</dbReference>
<dbReference type="SUPFAM" id="SSF52266">
    <property type="entry name" value="SGNH hydrolase"/>
    <property type="match status" value="1"/>
</dbReference>
<reference evidence="5 6" key="1">
    <citation type="journal article" date="2012" name="Stand. Genomic Sci.">
        <title>Complete genome sequence of Terriglobus saanensis type strain SP1PR4(T), an Acidobacteria from tundra soil.</title>
        <authorList>
            <person name="Rawat S.R."/>
            <person name="Mannisto M.K."/>
            <person name="Starovoytov V."/>
            <person name="Goodwin L."/>
            <person name="Nolan M."/>
            <person name="Hauser L."/>
            <person name="Land M."/>
            <person name="Davenport K.W."/>
            <person name="Woyke T."/>
            <person name="Haggblom M.M."/>
        </authorList>
    </citation>
    <scope>NUCLEOTIDE SEQUENCE</scope>
    <source>
        <strain evidence="6">ATCC BAA-1853 / DSM 23119 / SP1PR4</strain>
    </source>
</reference>
<dbReference type="KEGG" id="tsa:AciPR4_1716"/>
<name>E8V432_TERSS</name>
<feature type="signal peptide" evidence="3">
    <location>
        <begin position="1"/>
        <end position="23"/>
    </location>
</feature>
<dbReference type="PANTHER" id="PTHR43695:SF1">
    <property type="entry name" value="RHAMNOGALACTURONAN ACETYLESTERASE"/>
    <property type="match status" value="1"/>
</dbReference>
<dbReference type="AlphaFoldDB" id="E8V432"/>
<evidence type="ECO:0000313" key="5">
    <source>
        <dbReference type="EMBL" id="ADV82523.1"/>
    </source>
</evidence>
<sequence>MTKASRVLLLCGCITAMAFQAQVQDQVPSPTDPAVHAKLNLPKPANPALRTLFLVGDSTVRNGHGDGAGGQWGWGEPLVAYFDTSKINVVNRAIGGRSSRTYITEGHWDDTLALMKKGDIVILQFGHNDGGPLDDIARARGSLQGVGDDTKEIENPILKKHEIVHSFGWYMTKYVQDTKAKGATPIVCSPIPRKIWKDGKVVRNAENYGGWAEQVAVKEHVGFIDLDEIIGRRYDAMGEASVEPLFADPHTHTSMAGAEINAESVVAGLKALKKDPLAKDFSAKGSSVHAYRAK</sequence>
<dbReference type="Pfam" id="PF13472">
    <property type="entry name" value="Lipase_GDSL_2"/>
    <property type="match status" value="1"/>
</dbReference>
<protein>
    <submittedName>
        <fullName evidence="5">Lipolytic protein G-D-S-L family</fullName>
    </submittedName>
</protein>
<dbReference type="GO" id="GO:0016788">
    <property type="term" value="F:hydrolase activity, acting on ester bonds"/>
    <property type="evidence" value="ECO:0007669"/>
    <property type="project" value="UniProtKB-ARBA"/>
</dbReference>
<dbReference type="InterPro" id="IPR037459">
    <property type="entry name" value="RhgT-like"/>
</dbReference>
<feature type="chain" id="PRO_5003228972" evidence="3">
    <location>
        <begin position="24"/>
        <end position="294"/>
    </location>
</feature>
<comment type="similarity">
    <text evidence="1">Belongs to the 'GDSL' lipolytic enzyme family.</text>
</comment>
<gene>
    <name evidence="5" type="ordered locus">AciPR4_1716</name>
</gene>
<keyword evidence="3" id="KW-0732">Signal</keyword>
<dbReference type="Gene3D" id="3.40.50.1110">
    <property type="entry name" value="SGNH hydrolase"/>
    <property type="match status" value="1"/>
</dbReference>
<dbReference type="HOGENOM" id="CLU_065859_0_1_0"/>
<keyword evidence="2" id="KW-0378">Hydrolase</keyword>
<feature type="domain" description="SGNH hydrolase-type esterase" evidence="4">
    <location>
        <begin position="55"/>
        <end position="259"/>
    </location>
</feature>
<dbReference type="RefSeq" id="WP_013568256.1">
    <property type="nucleotide sequence ID" value="NC_014963.1"/>
</dbReference>
<dbReference type="OrthoDB" id="191551at2"/>
<proteinExistence type="inferred from homology"/>
<dbReference type="CDD" id="cd01821">
    <property type="entry name" value="Rhamnogalacturan_acetylesterase_like"/>
    <property type="match status" value="1"/>
</dbReference>
<evidence type="ECO:0000256" key="1">
    <source>
        <dbReference type="ARBA" id="ARBA00008668"/>
    </source>
</evidence>
<evidence type="ECO:0000256" key="2">
    <source>
        <dbReference type="ARBA" id="ARBA00022801"/>
    </source>
</evidence>
<evidence type="ECO:0000259" key="4">
    <source>
        <dbReference type="Pfam" id="PF13472"/>
    </source>
</evidence>
<dbReference type="eggNOG" id="COG2755">
    <property type="taxonomic scope" value="Bacteria"/>
</dbReference>